<evidence type="ECO:0000256" key="1">
    <source>
        <dbReference type="SAM" id="MobiDB-lite"/>
    </source>
</evidence>
<dbReference type="PROSITE" id="PS50943">
    <property type="entry name" value="HTH_CROC1"/>
    <property type="match status" value="1"/>
</dbReference>
<dbReference type="EMBL" id="FNBN01000005">
    <property type="protein sequence ID" value="SDG60002.1"/>
    <property type="molecule type" value="Genomic_DNA"/>
</dbReference>
<protein>
    <submittedName>
        <fullName evidence="3">Uncharacterized protein YjbI, contains pentapeptide repeats</fullName>
    </submittedName>
</protein>
<organism evidence="3 4">
    <name type="scientific">Chitinophaga filiformis</name>
    <name type="common">Myxococcus filiformis</name>
    <name type="synonym">Flexibacter filiformis</name>
    <dbReference type="NCBI Taxonomy" id="104663"/>
    <lineage>
        <taxon>Bacteria</taxon>
        <taxon>Pseudomonadati</taxon>
        <taxon>Bacteroidota</taxon>
        <taxon>Chitinophagia</taxon>
        <taxon>Chitinophagales</taxon>
        <taxon>Chitinophagaceae</taxon>
        <taxon>Chitinophaga</taxon>
    </lineage>
</organism>
<dbReference type="Gene3D" id="1.10.260.40">
    <property type="entry name" value="lambda repressor-like DNA-binding domains"/>
    <property type="match status" value="1"/>
</dbReference>
<dbReference type="Pfam" id="PF00805">
    <property type="entry name" value="Pentapeptide"/>
    <property type="match status" value="1"/>
</dbReference>
<dbReference type="Pfam" id="PF13599">
    <property type="entry name" value="Pentapeptide_4"/>
    <property type="match status" value="1"/>
</dbReference>
<dbReference type="SMART" id="SM00530">
    <property type="entry name" value="HTH_XRE"/>
    <property type="match status" value="1"/>
</dbReference>
<evidence type="ECO:0000313" key="4">
    <source>
        <dbReference type="Proteomes" id="UP000199045"/>
    </source>
</evidence>
<dbReference type="Gene3D" id="2.160.20.80">
    <property type="entry name" value="E3 ubiquitin-protein ligase SopA"/>
    <property type="match status" value="2"/>
</dbReference>
<dbReference type="SUPFAM" id="SSF47413">
    <property type="entry name" value="lambda repressor-like DNA-binding domains"/>
    <property type="match status" value="1"/>
</dbReference>
<dbReference type="AlphaFoldDB" id="A0A1G7VJI0"/>
<dbReference type="PANTHER" id="PTHR14136:SF17">
    <property type="entry name" value="BTB_POZ DOMAIN-CONTAINING PROTEIN KCTD9"/>
    <property type="match status" value="1"/>
</dbReference>
<dbReference type="Proteomes" id="UP000199045">
    <property type="component" value="Unassembled WGS sequence"/>
</dbReference>
<evidence type="ECO:0000259" key="2">
    <source>
        <dbReference type="PROSITE" id="PS50943"/>
    </source>
</evidence>
<feature type="region of interest" description="Disordered" evidence="1">
    <location>
        <begin position="70"/>
        <end position="97"/>
    </location>
</feature>
<dbReference type="SUPFAM" id="SSF141571">
    <property type="entry name" value="Pentapeptide repeat-like"/>
    <property type="match status" value="2"/>
</dbReference>
<dbReference type="InterPro" id="IPR001646">
    <property type="entry name" value="5peptide_repeat"/>
</dbReference>
<accession>A0A1G7VJI0</accession>
<dbReference type="InterPro" id="IPR001387">
    <property type="entry name" value="Cro/C1-type_HTH"/>
</dbReference>
<dbReference type="GO" id="GO:0003677">
    <property type="term" value="F:DNA binding"/>
    <property type="evidence" value="ECO:0007669"/>
    <property type="project" value="InterPro"/>
</dbReference>
<dbReference type="PANTHER" id="PTHR14136">
    <property type="entry name" value="BTB_POZ DOMAIN-CONTAINING PROTEIN KCTD9"/>
    <property type="match status" value="1"/>
</dbReference>
<proteinExistence type="predicted"/>
<dbReference type="STRING" id="104663.SAMN04488121_105148"/>
<reference evidence="3 4" key="1">
    <citation type="submission" date="2016-10" db="EMBL/GenBank/DDBJ databases">
        <authorList>
            <person name="de Groot N.N."/>
        </authorList>
    </citation>
    <scope>NUCLEOTIDE SEQUENCE [LARGE SCALE GENOMIC DNA]</scope>
    <source>
        <strain evidence="3 4">DSM 527</strain>
    </source>
</reference>
<dbReference type="OrthoDB" id="9812495at2"/>
<dbReference type="RefSeq" id="WP_089834814.1">
    <property type="nucleotide sequence ID" value="NZ_FNBN01000005.1"/>
</dbReference>
<dbReference type="Pfam" id="PF01381">
    <property type="entry name" value="HTH_3"/>
    <property type="match status" value="1"/>
</dbReference>
<dbReference type="CDD" id="cd00093">
    <property type="entry name" value="HTH_XRE"/>
    <property type="match status" value="1"/>
</dbReference>
<gene>
    <name evidence="3" type="ORF">SAMN04488121_105148</name>
</gene>
<name>A0A1G7VJI0_CHIFI</name>
<dbReference type="InterPro" id="IPR051082">
    <property type="entry name" value="Pentapeptide-BTB/POZ_domain"/>
</dbReference>
<sequence length="309" mass="33795">MDTKIIGSKIAQARKKVNMSQAKLAQLLFISPQAVGKWERGESMPDITTFNRLAEILGVDLNYFSENNEGASRTSTNGIGDTEQTAQEDTSLSRSPERQVQINLTAVDLEKSDFAGVILHKGKFKASPLRGANFAGADLTGSSFDVIDAREASFDGANLTDCNFSVTDLTDASFRKSILVRMILNMSGQGAKFIDVNLVDVRLTKTDLRKTTFENCVFDGVDFNHCDLRGICFDGQTFIGVKFDKSALNDVSFRGATLRNVSFTLPFSLTNKSYQAVKTICFDGATMDKLTYAALKGLQVVDLSKVTII</sequence>
<evidence type="ECO:0000313" key="3">
    <source>
        <dbReference type="EMBL" id="SDG60002.1"/>
    </source>
</evidence>
<dbReference type="InterPro" id="IPR010982">
    <property type="entry name" value="Lambda_DNA-bd_dom_sf"/>
</dbReference>
<feature type="domain" description="HTH cro/C1-type" evidence="2">
    <location>
        <begin position="10"/>
        <end position="64"/>
    </location>
</feature>